<protein>
    <submittedName>
        <fullName evidence="2">Phosphohydrolase</fullName>
    </submittedName>
</protein>
<evidence type="ECO:0000313" key="2">
    <source>
        <dbReference type="EMBL" id="GFM36406.1"/>
    </source>
</evidence>
<keyword evidence="3" id="KW-1185">Reference proteome</keyword>
<keyword evidence="2" id="KW-0378">Hydrolase</keyword>
<reference evidence="2 3" key="1">
    <citation type="submission" date="2020-05" db="EMBL/GenBank/DDBJ databases">
        <title>Draft genome sequence of Desulfovibrio psychrotolerans JS1T.</title>
        <authorList>
            <person name="Ueno A."/>
            <person name="Tamazawa S."/>
            <person name="Tamamura S."/>
            <person name="Murakami T."/>
            <person name="Kiyama T."/>
            <person name="Inomata H."/>
            <person name="Amano Y."/>
            <person name="Miyakawa K."/>
            <person name="Tamaki H."/>
            <person name="Naganuma T."/>
            <person name="Kaneko K."/>
        </authorList>
    </citation>
    <scope>NUCLEOTIDE SEQUENCE [LARGE SCALE GENOMIC DNA]</scope>
    <source>
        <strain evidence="2 3">JS1</strain>
    </source>
</reference>
<gene>
    <name evidence="2" type="ORF">DSM19430T_10900</name>
</gene>
<dbReference type="GO" id="GO:0016787">
    <property type="term" value="F:hydrolase activity"/>
    <property type="evidence" value="ECO:0007669"/>
    <property type="project" value="UniProtKB-KW"/>
</dbReference>
<dbReference type="Proteomes" id="UP000503820">
    <property type="component" value="Unassembled WGS sequence"/>
</dbReference>
<sequence>MNRHPRTPRPALYHDSTPPLRFANSPQWQVPDAACCRSLWNKYAMPDHIRHHSEHVAAVAEFVARTGADMGLAVHVPSVIACALLHDIAKSYTIVHGGNHSQLGASIVMQECGNPHVAQGVLHHVHWPWQLDVDAWFLPLCIIYADKRVMHDRVVALDERFDDLNVRYGKTERIRQRIHESYVQSVAIETAFSRRMGTPLHAYSLDSGRMVQRT</sequence>
<dbReference type="AlphaFoldDB" id="A0A7J0BRR3"/>
<dbReference type="InterPro" id="IPR006675">
    <property type="entry name" value="HDIG_dom"/>
</dbReference>
<dbReference type="Pfam" id="PF01966">
    <property type="entry name" value="HD"/>
    <property type="match status" value="1"/>
</dbReference>
<comment type="caution">
    <text evidence="2">The sequence shown here is derived from an EMBL/GenBank/DDBJ whole genome shotgun (WGS) entry which is preliminary data.</text>
</comment>
<organism evidence="2 3">
    <name type="scientific">Desulfovibrio psychrotolerans</name>
    <dbReference type="NCBI Taxonomy" id="415242"/>
    <lineage>
        <taxon>Bacteria</taxon>
        <taxon>Pseudomonadati</taxon>
        <taxon>Thermodesulfobacteriota</taxon>
        <taxon>Desulfovibrionia</taxon>
        <taxon>Desulfovibrionales</taxon>
        <taxon>Desulfovibrionaceae</taxon>
        <taxon>Desulfovibrio</taxon>
    </lineage>
</organism>
<dbReference type="RefSeq" id="WP_174409089.1">
    <property type="nucleotide sequence ID" value="NZ_BLVP01000006.1"/>
</dbReference>
<dbReference type="Gene3D" id="1.10.3210.10">
    <property type="entry name" value="Hypothetical protein af1432"/>
    <property type="match status" value="1"/>
</dbReference>
<name>A0A7J0BRR3_9BACT</name>
<dbReference type="NCBIfam" id="TIGR00277">
    <property type="entry name" value="HDIG"/>
    <property type="match status" value="1"/>
</dbReference>
<accession>A0A7J0BRR3</accession>
<evidence type="ECO:0000313" key="3">
    <source>
        <dbReference type="Proteomes" id="UP000503820"/>
    </source>
</evidence>
<proteinExistence type="predicted"/>
<dbReference type="SUPFAM" id="SSF109604">
    <property type="entry name" value="HD-domain/PDEase-like"/>
    <property type="match status" value="1"/>
</dbReference>
<dbReference type="InterPro" id="IPR006674">
    <property type="entry name" value="HD_domain"/>
</dbReference>
<feature type="domain" description="HD" evidence="1">
    <location>
        <begin position="54"/>
        <end position="128"/>
    </location>
</feature>
<evidence type="ECO:0000259" key="1">
    <source>
        <dbReference type="Pfam" id="PF01966"/>
    </source>
</evidence>
<dbReference type="EMBL" id="BLVP01000006">
    <property type="protein sequence ID" value="GFM36406.1"/>
    <property type="molecule type" value="Genomic_DNA"/>
</dbReference>